<dbReference type="EMBL" id="CP044548">
    <property type="protein sequence ID" value="QGX08639.1"/>
    <property type="molecule type" value="Genomic_DNA"/>
</dbReference>
<dbReference type="RefSeq" id="WP_123092652.1">
    <property type="nucleotide sequence ID" value="NZ_CP044548.2"/>
</dbReference>
<sequence>MKIDNEALVAAGPQEVFDLINDVERVASCLPGAELLGREGEDAYRGRVGLRVGPIGASFEGVLRFVEVDEAARTMHLVGRGSDVKGNGDAEADVRLAVVEHPEGSLLTITTDLNIRGKFVQFGKGAIASVSNKILGQFATNMAALLEQGDAPAAAVAPAGASAAAPATAGAPPSPAAHRPMAVGDDAARRRLVLAATFVAGCVEGWILTRAFGRRG</sequence>
<proteinExistence type="predicted"/>
<dbReference type="CDD" id="cd07823">
    <property type="entry name" value="SRPBCC_5"/>
    <property type="match status" value="1"/>
</dbReference>
<evidence type="ECO:0008006" key="3">
    <source>
        <dbReference type="Google" id="ProtNLM"/>
    </source>
</evidence>
<gene>
    <name evidence="1" type="ORF">EEW87_17255</name>
</gene>
<dbReference type="SUPFAM" id="SSF55961">
    <property type="entry name" value="Bet v1-like"/>
    <property type="match status" value="1"/>
</dbReference>
<dbReference type="InterPro" id="IPR023393">
    <property type="entry name" value="START-like_dom_sf"/>
</dbReference>
<accession>A0A650GF63</accession>
<dbReference type="PANTHER" id="PTHR38588">
    <property type="entry name" value="BLL0334 PROTEIN"/>
    <property type="match status" value="1"/>
</dbReference>
<dbReference type="InterPro" id="IPR010419">
    <property type="entry name" value="CO_DH_gsu"/>
</dbReference>
<protein>
    <recommendedName>
        <fullName evidence="3">Carbon monoxide dehydrogenase</fullName>
    </recommendedName>
</protein>
<dbReference type="Proteomes" id="UP000271708">
    <property type="component" value="Chromosome"/>
</dbReference>
<dbReference type="GeneID" id="59162809"/>
<reference evidence="1 2" key="1">
    <citation type="submission" date="2019-09" db="EMBL/GenBank/DDBJ databases">
        <title>Complete Genome Sequence of Janibacter melonis M714 with both human health impact and industrial applications.</title>
        <authorList>
            <person name="Jin M."/>
            <person name="Zhao Q.R."/>
        </authorList>
    </citation>
    <scope>NUCLEOTIDE SEQUENCE [LARGE SCALE GENOMIC DNA]</scope>
    <source>
        <strain evidence="1 2">M714</strain>
    </source>
</reference>
<dbReference type="Gene3D" id="3.30.530.20">
    <property type="match status" value="1"/>
</dbReference>
<organism evidence="1 2">
    <name type="scientific">Janibacter melonis</name>
    <dbReference type="NCBI Taxonomy" id="262209"/>
    <lineage>
        <taxon>Bacteria</taxon>
        <taxon>Bacillati</taxon>
        <taxon>Actinomycetota</taxon>
        <taxon>Actinomycetes</taxon>
        <taxon>Micrococcales</taxon>
        <taxon>Intrasporangiaceae</taxon>
        <taxon>Janibacter</taxon>
    </lineage>
</organism>
<evidence type="ECO:0000313" key="2">
    <source>
        <dbReference type="Proteomes" id="UP000271708"/>
    </source>
</evidence>
<dbReference type="PANTHER" id="PTHR38588:SF1">
    <property type="entry name" value="BLL0334 PROTEIN"/>
    <property type="match status" value="1"/>
</dbReference>
<name>A0A650GF63_9MICO</name>
<dbReference type="KEGG" id="jme:EEW87_17255"/>
<evidence type="ECO:0000313" key="1">
    <source>
        <dbReference type="EMBL" id="QGX08639.1"/>
    </source>
</evidence>
<dbReference type="AlphaFoldDB" id="A0A650GF63"/>
<dbReference type="Pfam" id="PF06240">
    <property type="entry name" value="COXG"/>
    <property type="match status" value="1"/>
</dbReference>